<dbReference type="Proteomes" id="UP001057498">
    <property type="component" value="Chromosome"/>
</dbReference>
<evidence type="ECO:0000313" key="2">
    <source>
        <dbReference type="Proteomes" id="UP001057498"/>
    </source>
</evidence>
<gene>
    <name evidence="1" type="ORF">CATMQ487_16860</name>
</gene>
<name>A0ABN6PI73_9BURK</name>
<dbReference type="RefSeq" id="WP_251972819.1">
    <property type="nucleotide sequence ID" value="NZ_AP025730.1"/>
</dbReference>
<protein>
    <submittedName>
        <fullName evidence="1">Uncharacterized protein</fullName>
    </submittedName>
</protein>
<organism evidence="1 2">
    <name type="scientific">Sphaerotilus microaerophilus</name>
    <dbReference type="NCBI Taxonomy" id="2914710"/>
    <lineage>
        <taxon>Bacteria</taxon>
        <taxon>Pseudomonadati</taxon>
        <taxon>Pseudomonadota</taxon>
        <taxon>Betaproteobacteria</taxon>
        <taxon>Burkholderiales</taxon>
        <taxon>Sphaerotilaceae</taxon>
        <taxon>Sphaerotilus</taxon>
    </lineage>
</organism>
<sequence>MATKLSSNLVLGAQLTQTARLAAQITPITVEVAPQPAQAKVVREGFQVPAVALNNQAAEFFLDNLEVLQPRQTPRVVSQSLRPGTRVTAGAVVDLVLARAGDVPFKIFEGVHTGLMERTVDNLLDGMLTQPAVRQAVLKYDKAEDVPAADRTLLVQQFQQSADIAIDDTSPDTGFAAAFQSARMALAFK</sequence>
<accession>A0ABN6PI73</accession>
<reference evidence="1" key="1">
    <citation type="submission" date="2022-04" db="EMBL/GenBank/DDBJ databases">
        <title>Whole genome sequence of Sphaerotilus sp. FB-5.</title>
        <authorList>
            <person name="Takeda M."/>
            <person name="Narihara S."/>
            <person name="Akimoto M."/>
            <person name="Akimoto R."/>
            <person name="Nishiyashiki S."/>
            <person name="Murakami T."/>
        </authorList>
    </citation>
    <scope>NUCLEOTIDE SEQUENCE</scope>
    <source>
        <strain evidence="1">FB-5</strain>
    </source>
</reference>
<evidence type="ECO:0000313" key="1">
    <source>
        <dbReference type="EMBL" id="BDI04716.1"/>
    </source>
</evidence>
<proteinExistence type="predicted"/>
<dbReference type="EMBL" id="AP025730">
    <property type="protein sequence ID" value="BDI04716.1"/>
    <property type="molecule type" value="Genomic_DNA"/>
</dbReference>
<keyword evidence="2" id="KW-1185">Reference proteome</keyword>